<evidence type="ECO:0000256" key="2">
    <source>
        <dbReference type="SAM" id="MobiDB-lite"/>
    </source>
</evidence>
<feature type="region of interest" description="Disordered" evidence="2">
    <location>
        <begin position="167"/>
        <end position="186"/>
    </location>
</feature>
<feature type="region of interest" description="Disordered" evidence="2">
    <location>
        <begin position="1"/>
        <end position="41"/>
    </location>
</feature>
<feature type="compositionally biased region" description="Polar residues" evidence="2">
    <location>
        <begin position="1"/>
        <end position="19"/>
    </location>
</feature>
<gene>
    <name evidence="3" type="ORF">OIDMADRAFT_54932</name>
</gene>
<reference evidence="3 4" key="1">
    <citation type="submission" date="2014-04" db="EMBL/GenBank/DDBJ databases">
        <authorList>
            <consortium name="DOE Joint Genome Institute"/>
            <person name="Kuo A."/>
            <person name="Martino E."/>
            <person name="Perotto S."/>
            <person name="Kohler A."/>
            <person name="Nagy L.G."/>
            <person name="Floudas D."/>
            <person name="Copeland A."/>
            <person name="Barry K.W."/>
            <person name="Cichocki N."/>
            <person name="Veneault-Fourrey C."/>
            <person name="LaButti K."/>
            <person name="Lindquist E.A."/>
            <person name="Lipzen A."/>
            <person name="Lundell T."/>
            <person name="Morin E."/>
            <person name="Murat C."/>
            <person name="Sun H."/>
            <person name="Tunlid A."/>
            <person name="Henrissat B."/>
            <person name="Grigoriev I.V."/>
            <person name="Hibbett D.S."/>
            <person name="Martin F."/>
            <person name="Nordberg H.P."/>
            <person name="Cantor M.N."/>
            <person name="Hua S.X."/>
        </authorList>
    </citation>
    <scope>NUCLEOTIDE SEQUENCE [LARGE SCALE GENOMIC DNA]</scope>
    <source>
        <strain evidence="3 4">Zn</strain>
    </source>
</reference>
<keyword evidence="1" id="KW-0175">Coiled coil</keyword>
<name>A0A0C3HAT1_OIDMZ</name>
<evidence type="ECO:0000313" key="3">
    <source>
        <dbReference type="EMBL" id="KIN00335.1"/>
    </source>
</evidence>
<proteinExistence type="predicted"/>
<reference evidence="4" key="2">
    <citation type="submission" date="2015-01" db="EMBL/GenBank/DDBJ databases">
        <title>Evolutionary Origins and Diversification of the Mycorrhizal Mutualists.</title>
        <authorList>
            <consortium name="DOE Joint Genome Institute"/>
            <consortium name="Mycorrhizal Genomics Consortium"/>
            <person name="Kohler A."/>
            <person name="Kuo A."/>
            <person name="Nagy L.G."/>
            <person name="Floudas D."/>
            <person name="Copeland A."/>
            <person name="Barry K.W."/>
            <person name="Cichocki N."/>
            <person name="Veneault-Fourrey C."/>
            <person name="LaButti K."/>
            <person name="Lindquist E.A."/>
            <person name="Lipzen A."/>
            <person name="Lundell T."/>
            <person name="Morin E."/>
            <person name="Murat C."/>
            <person name="Riley R."/>
            <person name="Ohm R."/>
            <person name="Sun H."/>
            <person name="Tunlid A."/>
            <person name="Henrissat B."/>
            <person name="Grigoriev I.V."/>
            <person name="Hibbett D.S."/>
            <person name="Martin F."/>
        </authorList>
    </citation>
    <scope>NUCLEOTIDE SEQUENCE [LARGE SCALE GENOMIC DNA]</scope>
    <source>
        <strain evidence="4">Zn</strain>
    </source>
</reference>
<dbReference type="EMBL" id="KN832877">
    <property type="protein sequence ID" value="KIN00335.1"/>
    <property type="molecule type" value="Genomic_DNA"/>
</dbReference>
<keyword evidence="4" id="KW-1185">Reference proteome</keyword>
<feature type="coiled-coil region" evidence="1">
    <location>
        <begin position="130"/>
        <end position="157"/>
    </location>
</feature>
<dbReference type="AlphaFoldDB" id="A0A0C3HAT1"/>
<evidence type="ECO:0000256" key="1">
    <source>
        <dbReference type="SAM" id="Coils"/>
    </source>
</evidence>
<evidence type="ECO:0000313" key="4">
    <source>
        <dbReference type="Proteomes" id="UP000054321"/>
    </source>
</evidence>
<organism evidence="3 4">
    <name type="scientific">Oidiodendron maius (strain Zn)</name>
    <dbReference type="NCBI Taxonomy" id="913774"/>
    <lineage>
        <taxon>Eukaryota</taxon>
        <taxon>Fungi</taxon>
        <taxon>Dikarya</taxon>
        <taxon>Ascomycota</taxon>
        <taxon>Pezizomycotina</taxon>
        <taxon>Leotiomycetes</taxon>
        <taxon>Leotiomycetes incertae sedis</taxon>
        <taxon>Myxotrichaceae</taxon>
        <taxon>Oidiodendron</taxon>
    </lineage>
</organism>
<protein>
    <submittedName>
        <fullName evidence="3">Uncharacterized protein</fullName>
    </submittedName>
</protein>
<accession>A0A0C3HAT1</accession>
<dbReference type="Proteomes" id="UP000054321">
    <property type="component" value="Unassembled WGS sequence"/>
</dbReference>
<dbReference type="InParanoid" id="A0A0C3HAT1"/>
<dbReference type="HOGENOM" id="CLU_797155_0_0_1"/>
<sequence length="348" mass="38077">MAANNPSSMDVDTAGQSKSPLHGPQKAENAQRGGHGRVGCVPTTSYDQFSLNRVHVRMTSTPMVAEDDATEGMEATGDQDTHVQQFSDKNVSSTSHSFIPSGSNSQYVAAQATCRVTPPPVLYDYQVDYVAKVLLAATKLKEAIEELKNKKEVAAISALAADESPYHGSPGFGNPDFGSSPPLSTAMDQSLSVTSVRCSISQGSAQHLKKPETLEDIRRNMAKLLDDNPISDIDYARMNYDRDEVRNHMKLMVDPLKDAIFSIKEGIKEPAKESFLNKRAESFTYAQRKGDDPPSYAYAAPEVTKNGKLVGKNSENSENVAAKAVKDFNKANRDYDDAFERNLRNMSK</sequence>